<keyword evidence="5" id="KW-0804">Transcription</keyword>
<evidence type="ECO:0000259" key="7">
    <source>
        <dbReference type="Pfam" id="PF04542"/>
    </source>
</evidence>
<keyword evidence="2" id="KW-0805">Transcription regulation</keyword>
<dbReference type="InterPro" id="IPR007627">
    <property type="entry name" value="RNA_pol_sigma70_r2"/>
</dbReference>
<keyword evidence="10" id="KW-1185">Reference proteome</keyword>
<dbReference type="STRING" id="28445.BHQ20_27770"/>
<dbReference type="Gene3D" id="1.10.1740.10">
    <property type="match status" value="1"/>
</dbReference>
<dbReference type="CDD" id="cd06171">
    <property type="entry name" value="Sigma70_r4"/>
    <property type="match status" value="1"/>
</dbReference>
<dbReference type="InterPro" id="IPR013249">
    <property type="entry name" value="RNA_pol_sigma70_r4_t2"/>
</dbReference>
<evidence type="ECO:0000256" key="5">
    <source>
        <dbReference type="ARBA" id="ARBA00023163"/>
    </source>
</evidence>
<dbReference type="InterPro" id="IPR013324">
    <property type="entry name" value="RNA_pol_sigma_r3/r4-like"/>
</dbReference>
<dbReference type="InterPro" id="IPR013325">
    <property type="entry name" value="RNA_pol_sigma_r2"/>
</dbReference>
<dbReference type="GO" id="GO:0016987">
    <property type="term" value="F:sigma factor activity"/>
    <property type="evidence" value="ECO:0007669"/>
    <property type="project" value="UniProtKB-KW"/>
</dbReference>
<dbReference type="SUPFAM" id="SSF88659">
    <property type="entry name" value="Sigma3 and sigma4 domains of RNA polymerase sigma factors"/>
    <property type="match status" value="1"/>
</dbReference>
<accession>A0A1E3S4P9</accession>
<dbReference type="PANTHER" id="PTHR43133">
    <property type="entry name" value="RNA POLYMERASE ECF-TYPE SIGMA FACTO"/>
    <property type="match status" value="1"/>
</dbReference>
<reference evidence="9 10" key="1">
    <citation type="submission" date="2017-02" db="EMBL/GenBank/DDBJ databases">
        <title>The new phylogeny of genus Mycobacterium.</title>
        <authorList>
            <person name="Tortoli E."/>
            <person name="Trovato A."/>
            <person name="Cirillo D.M."/>
        </authorList>
    </citation>
    <scope>NUCLEOTIDE SEQUENCE [LARGE SCALE GENOMIC DNA]</scope>
    <source>
        <strain evidence="9 10">DSM 44049</strain>
    </source>
</reference>
<dbReference type="InterPro" id="IPR036388">
    <property type="entry name" value="WH-like_DNA-bd_sf"/>
</dbReference>
<gene>
    <name evidence="9" type="ORF">BST27_26910</name>
</gene>
<dbReference type="InterPro" id="IPR039425">
    <property type="entry name" value="RNA_pol_sigma-70-like"/>
</dbReference>
<dbReference type="Pfam" id="PF08281">
    <property type="entry name" value="Sigma70_r4_2"/>
    <property type="match status" value="1"/>
</dbReference>
<evidence type="ECO:0000259" key="8">
    <source>
        <dbReference type="Pfam" id="PF08281"/>
    </source>
</evidence>
<dbReference type="Gene3D" id="1.10.10.10">
    <property type="entry name" value="Winged helix-like DNA-binding domain superfamily/Winged helix DNA-binding domain"/>
    <property type="match status" value="1"/>
</dbReference>
<dbReference type="Proteomes" id="UP000192739">
    <property type="component" value="Unassembled WGS sequence"/>
</dbReference>
<comment type="caution">
    <text evidence="9">The sequence shown here is derived from an EMBL/GenBank/DDBJ whole genome shotgun (WGS) entry which is preliminary data.</text>
</comment>
<dbReference type="OrthoDB" id="5244716at2"/>
<evidence type="ECO:0000313" key="9">
    <source>
        <dbReference type="EMBL" id="ORA95405.1"/>
    </source>
</evidence>
<name>A0A1E3S4P9_MYCIE</name>
<evidence type="ECO:0000256" key="1">
    <source>
        <dbReference type="ARBA" id="ARBA00010641"/>
    </source>
</evidence>
<feature type="domain" description="RNA polymerase sigma-70 region 2" evidence="7">
    <location>
        <begin position="27"/>
        <end position="88"/>
    </location>
</feature>
<feature type="compositionally biased region" description="Basic and acidic residues" evidence="6">
    <location>
        <begin position="111"/>
        <end position="126"/>
    </location>
</feature>
<evidence type="ECO:0000256" key="4">
    <source>
        <dbReference type="ARBA" id="ARBA00023125"/>
    </source>
</evidence>
<dbReference type="PANTHER" id="PTHR43133:SF8">
    <property type="entry name" value="RNA POLYMERASE SIGMA FACTOR HI_1459-RELATED"/>
    <property type="match status" value="1"/>
</dbReference>
<feature type="domain" description="RNA polymerase sigma factor 70 region 4 type 2" evidence="8">
    <location>
        <begin position="150"/>
        <end position="197"/>
    </location>
</feature>
<evidence type="ECO:0000256" key="2">
    <source>
        <dbReference type="ARBA" id="ARBA00023015"/>
    </source>
</evidence>
<dbReference type="Pfam" id="PF04542">
    <property type="entry name" value="Sigma70_r2"/>
    <property type="match status" value="1"/>
</dbReference>
<evidence type="ECO:0000256" key="6">
    <source>
        <dbReference type="SAM" id="MobiDB-lite"/>
    </source>
</evidence>
<dbReference type="RefSeq" id="WP_069422370.1">
    <property type="nucleotide sequence ID" value="NZ_CBCRZH010000110.1"/>
</dbReference>
<keyword evidence="4" id="KW-0238">DNA-binding</keyword>
<sequence length="210" mass="23104">MDQPVGTEAESLVVRLRDGDAGVFAELVDLHGSSMLRLARSYVPSRELAEEVVQETWIAVLRSISRFEGRSSLRTWIFGILINIAKKHGVSEQRQADIAIRATSGGTVDPSRFRDRNDPYPGHWKEPPTPFPDTPEGSVLGAELTAIANKALHKLPETQRVVVSLRDVLGFSSEEVCATLGITAANQRVLLHRGRAAVRQELEDYLGAQP</sequence>
<dbReference type="NCBIfam" id="TIGR02937">
    <property type="entry name" value="sigma70-ECF"/>
    <property type="match status" value="1"/>
</dbReference>
<dbReference type="GO" id="GO:0006352">
    <property type="term" value="P:DNA-templated transcription initiation"/>
    <property type="evidence" value="ECO:0007669"/>
    <property type="project" value="InterPro"/>
</dbReference>
<dbReference type="SUPFAM" id="SSF88946">
    <property type="entry name" value="Sigma2 domain of RNA polymerase sigma factors"/>
    <property type="match status" value="1"/>
</dbReference>
<dbReference type="AlphaFoldDB" id="A0A1E3S4P9"/>
<evidence type="ECO:0000256" key="3">
    <source>
        <dbReference type="ARBA" id="ARBA00023082"/>
    </source>
</evidence>
<dbReference type="EMBL" id="MVHT01000113">
    <property type="protein sequence ID" value="ORA95405.1"/>
    <property type="molecule type" value="Genomic_DNA"/>
</dbReference>
<keyword evidence="3" id="KW-0731">Sigma factor</keyword>
<proteinExistence type="inferred from homology"/>
<dbReference type="InterPro" id="IPR014284">
    <property type="entry name" value="RNA_pol_sigma-70_dom"/>
</dbReference>
<organism evidence="9 10">
    <name type="scientific">Mycobacterium intermedium</name>
    <dbReference type="NCBI Taxonomy" id="28445"/>
    <lineage>
        <taxon>Bacteria</taxon>
        <taxon>Bacillati</taxon>
        <taxon>Actinomycetota</taxon>
        <taxon>Actinomycetes</taxon>
        <taxon>Mycobacteriales</taxon>
        <taxon>Mycobacteriaceae</taxon>
        <taxon>Mycobacterium</taxon>
        <taxon>Mycobacterium simiae complex</taxon>
    </lineage>
</organism>
<comment type="similarity">
    <text evidence="1">Belongs to the sigma-70 factor family. ECF subfamily.</text>
</comment>
<dbReference type="GO" id="GO:0003677">
    <property type="term" value="F:DNA binding"/>
    <property type="evidence" value="ECO:0007669"/>
    <property type="project" value="UniProtKB-KW"/>
</dbReference>
<protein>
    <submittedName>
        <fullName evidence="9">RNA polymerase subunit sigma-24</fullName>
    </submittedName>
</protein>
<feature type="region of interest" description="Disordered" evidence="6">
    <location>
        <begin position="108"/>
        <end position="131"/>
    </location>
</feature>
<evidence type="ECO:0000313" key="10">
    <source>
        <dbReference type="Proteomes" id="UP000192739"/>
    </source>
</evidence>